<feature type="signal peptide" evidence="6">
    <location>
        <begin position="1"/>
        <end position="23"/>
    </location>
</feature>
<keyword evidence="5" id="KW-1015">Disulfide bond</keyword>
<keyword evidence="3" id="KW-0295">Fungicide</keyword>
<reference evidence="7 8" key="1">
    <citation type="submission" date="2020-02" db="EMBL/GenBank/DDBJ databases">
        <authorList>
            <person name="Ma Q."/>
            <person name="Huang Y."/>
            <person name="Song X."/>
            <person name="Pei D."/>
        </authorList>
    </citation>
    <scope>NUCLEOTIDE SEQUENCE [LARGE SCALE GENOMIC DNA]</scope>
    <source>
        <strain evidence="7">Sxm20200214</strain>
        <tissue evidence="7">Leaf</tissue>
    </source>
</reference>
<keyword evidence="2" id="KW-0929">Antimicrobial</keyword>
<evidence type="ECO:0000256" key="4">
    <source>
        <dbReference type="ARBA" id="ARBA00022821"/>
    </source>
</evidence>
<evidence type="ECO:0000256" key="3">
    <source>
        <dbReference type="ARBA" id="ARBA00022577"/>
    </source>
</evidence>
<comment type="similarity">
    <text evidence="1">Belongs to the DEFL family.</text>
</comment>
<protein>
    <submittedName>
        <fullName evidence="7">Uncharacterized protein</fullName>
    </submittedName>
</protein>
<proteinExistence type="inferred from homology"/>
<dbReference type="OrthoDB" id="1077618at2759"/>
<evidence type="ECO:0000256" key="2">
    <source>
        <dbReference type="ARBA" id="ARBA00022529"/>
    </source>
</evidence>
<name>A0A8X7SGX3_BRACI</name>
<keyword evidence="4" id="KW-0611">Plant defense</keyword>
<evidence type="ECO:0000256" key="5">
    <source>
        <dbReference type="ARBA" id="ARBA00023157"/>
    </source>
</evidence>
<dbReference type="PANTHER" id="PTHR48224">
    <property type="entry name" value="DEFENSIN-LIKE PROTEIN 270-RELATED"/>
    <property type="match status" value="1"/>
</dbReference>
<dbReference type="GO" id="GO:0050832">
    <property type="term" value="P:defense response to fungus"/>
    <property type="evidence" value="ECO:0007669"/>
    <property type="project" value="UniProtKB-KW"/>
</dbReference>
<comment type="caution">
    <text evidence="7">The sequence shown here is derived from an EMBL/GenBank/DDBJ whole genome shotgun (WGS) entry which is preliminary data.</text>
</comment>
<dbReference type="Proteomes" id="UP000886595">
    <property type="component" value="Unassembled WGS sequence"/>
</dbReference>
<sequence>MMSSKLHFFFLLIIISLILNIQSARIMDDSSDCEFKGPCKTRKDCYERCGVGRPPFKTALCEPYGSSRVCCCI</sequence>
<accession>A0A8X7SGX3</accession>
<evidence type="ECO:0000313" key="7">
    <source>
        <dbReference type="EMBL" id="KAG2306108.1"/>
    </source>
</evidence>
<dbReference type="Pfam" id="PF25052">
    <property type="entry name" value="AtDEF-like"/>
    <property type="match status" value="1"/>
</dbReference>
<organism evidence="7 8">
    <name type="scientific">Brassica carinata</name>
    <name type="common">Ethiopian mustard</name>
    <name type="synonym">Abyssinian cabbage</name>
    <dbReference type="NCBI Taxonomy" id="52824"/>
    <lineage>
        <taxon>Eukaryota</taxon>
        <taxon>Viridiplantae</taxon>
        <taxon>Streptophyta</taxon>
        <taxon>Embryophyta</taxon>
        <taxon>Tracheophyta</taxon>
        <taxon>Spermatophyta</taxon>
        <taxon>Magnoliopsida</taxon>
        <taxon>eudicotyledons</taxon>
        <taxon>Gunneridae</taxon>
        <taxon>Pentapetalae</taxon>
        <taxon>rosids</taxon>
        <taxon>malvids</taxon>
        <taxon>Brassicales</taxon>
        <taxon>Brassicaceae</taxon>
        <taxon>Brassiceae</taxon>
        <taxon>Brassica</taxon>
    </lineage>
</organism>
<dbReference type="AlphaFoldDB" id="A0A8X7SGX3"/>
<feature type="chain" id="PRO_5036505352" evidence="6">
    <location>
        <begin position="24"/>
        <end position="73"/>
    </location>
</feature>
<keyword evidence="6" id="KW-0732">Signal</keyword>
<keyword evidence="8" id="KW-1185">Reference proteome</keyword>
<dbReference type="GO" id="GO:0031640">
    <property type="term" value="P:killing of cells of another organism"/>
    <property type="evidence" value="ECO:0007669"/>
    <property type="project" value="UniProtKB-KW"/>
</dbReference>
<dbReference type="InterPro" id="IPR010851">
    <property type="entry name" value="DEFL"/>
</dbReference>
<evidence type="ECO:0000256" key="1">
    <source>
        <dbReference type="ARBA" id="ARBA00006722"/>
    </source>
</evidence>
<evidence type="ECO:0000256" key="6">
    <source>
        <dbReference type="SAM" id="SignalP"/>
    </source>
</evidence>
<dbReference type="EMBL" id="JAAMPC010000006">
    <property type="protein sequence ID" value="KAG2306108.1"/>
    <property type="molecule type" value="Genomic_DNA"/>
</dbReference>
<gene>
    <name evidence="7" type="ORF">Bca52824_025856</name>
</gene>
<evidence type="ECO:0000313" key="8">
    <source>
        <dbReference type="Proteomes" id="UP000886595"/>
    </source>
</evidence>
<dbReference type="PANTHER" id="PTHR48224:SF1">
    <property type="entry name" value="DEFENSIN-LIKE PROTEIN 270"/>
    <property type="match status" value="1"/>
</dbReference>